<accession>A0AAP0IFS8</accession>
<reference evidence="1 2" key="1">
    <citation type="submission" date="2024-01" db="EMBL/GenBank/DDBJ databases">
        <title>Genome assemblies of Stephania.</title>
        <authorList>
            <person name="Yang L."/>
        </authorList>
    </citation>
    <scope>NUCLEOTIDE SEQUENCE [LARGE SCALE GENOMIC DNA]</scope>
    <source>
        <strain evidence="1">YNDBR</strain>
        <tissue evidence="1">Leaf</tissue>
    </source>
</reference>
<comment type="caution">
    <text evidence="1">The sequence shown here is derived from an EMBL/GenBank/DDBJ whole genome shotgun (WGS) entry which is preliminary data.</text>
</comment>
<proteinExistence type="predicted"/>
<protein>
    <submittedName>
        <fullName evidence="1">Uncharacterized protein</fullName>
    </submittedName>
</protein>
<name>A0AAP0IFS8_9MAGN</name>
<dbReference type="PANTHER" id="PTHR11697">
    <property type="entry name" value="GENERAL TRANSCRIPTION FACTOR 2-RELATED ZINC FINGER PROTEIN"/>
    <property type="match status" value="1"/>
</dbReference>
<sequence>MKGITINPIRQYKKHNLNVQDVRGQGYDGATDMREEWNRLQASISNECSYAYYVHCMTYCLQLAMVVASKRVIPVHQFFDKLNIIVNIVGALSKWNNQLKTTHATNIDFLLETNESGK</sequence>
<organism evidence="1 2">
    <name type="scientific">Stephania yunnanensis</name>
    <dbReference type="NCBI Taxonomy" id="152371"/>
    <lineage>
        <taxon>Eukaryota</taxon>
        <taxon>Viridiplantae</taxon>
        <taxon>Streptophyta</taxon>
        <taxon>Embryophyta</taxon>
        <taxon>Tracheophyta</taxon>
        <taxon>Spermatophyta</taxon>
        <taxon>Magnoliopsida</taxon>
        <taxon>Ranunculales</taxon>
        <taxon>Menispermaceae</taxon>
        <taxon>Menispermoideae</taxon>
        <taxon>Cissampelideae</taxon>
        <taxon>Stephania</taxon>
    </lineage>
</organism>
<evidence type="ECO:0000313" key="2">
    <source>
        <dbReference type="Proteomes" id="UP001420932"/>
    </source>
</evidence>
<dbReference type="AlphaFoldDB" id="A0AAP0IFS8"/>
<gene>
    <name evidence="1" type="ORF">Syun_021319</name>
</gene>
<evidence type="ECO:0000313" key="1">
    <source>
        <dbReference type="EMBL" id="KAK9114522.1"/>
    </source>
</evidence>
<keyword evidence="2" id="KW-1185">Reference proteome</keyword>
<dbReference type="Proteomes" id="UP001420932">
    <property type="component" value="Unassembled WGS sequence"/>
</dbReference>
<dbReference type="InterPro" id="IPR055298">
    <property type="entry name" value="AtLOH3-like"/>
</dbReference>
<dbReference type="PANTHER" id="PTHR11697:SF230">
    <property type="entry name" value="ZINC FINGER, MYM DOMAIN CONTAINING 1"/>
    <property type="match status" value="1"/>
</dbReference>
<dbReference type="EMBL" id="JBBNAF010000009">
    <property type="protein sequence ID" value="KAK9114522.1"/>
    <property type="molecule type" value="Genomic_DNA"/>
</dbReference>